<proteinExistence type="predicted"/>
<keyword evidence="1" id="KW-1133">Transmembrane helix</keyword>
<keyword evidence="1" id="KW-0472">Membrane</keyword>
<name>A0A2A9MGW5_BESBE</name>
<dbReference type="EMBL" id="NWUJ01000006">
    <property type="protein sequence ID" value="PFH34903.1"/>
    <property type="molecule type" value="Genomic_DNA"/>
</dbReference>
<dbReference type="VEuPathDB" id="ToxoDB:BESB_069360"/>
<evidence type="ECO:0000313" key="2">
    <source>
        <dbReference type="EMBL" id="PFH34903.1"/>
    </source>
</evidence>
<feature type="transmembrane region" description="Helical" evidence="1">
    <location>
        <begin position="40"/>
        <end position="61"/>
    </location>
</feature>
<accession>A0A2A9MGW5</accession>
<dbReference type="OrthoDB" id="330164at2759"/>
<dbReference type="RefSeq" id="XP_029218912.1">
    <property type="nucleotide sequence ID" value="XM_029365329.1"/>
</dbReference>
<feature type="transmembrane region" description="Helical" evidence="1">
    <location>
        <begin position="67"/>
        <end position="86"/>
    </location>
</feature>
<dbReference type="KEGG" id="bbes:BESB_069360"/>
<dbReference type="Proteomes" id="UP000224006">
    <property type="component" value="Chromosome VI"/>
</dbReference>
<evidence type="ECO:0000256" key="1">
    <source>
        <dbReference type="SAM" id="Phobius"/>
    </source>
</evidence>
<reference evidence="2 3" key="1">
    <citation type="submission" date="2017-09" db="EMBL/GenBank/DDBJ databases">
        <title>Genome sequencing of Besnoitia besnoiti strain Bb-Ger1.</title>
        <authorList>
            <person name="Schares G."/>
            <person name="Venepally P."/>
            <person name="Lorenzi H.A."/>
        </authorList>
    </citation>
    <scope>NUCLEOTIDE SEQUENCE [LARGE SCALE GENOMIC DNA]</scope>
    <source>
        <strain evidence="2 3">Bb-Ger1</strain>
    </source>
</reference>
<dbReference type="GeneID" id="40311862"/>
<gene>
    <name evidence="2" type="ORF">BESB_069360</name>
</gene>
<sequence>MITVILCSILFYSFGLVGPTLGALHACIKQKTAPHENAMLLWTQYFLLLSTLVTVVFPYIITPVFFLFPSWLVAFLKVALVVALVVPKLGLTPRFYEWFLSHYVEYLNLVAEALQHHVVVPVKTHVSSAIARMQASTEAATATRKEL</sequence>
<feature type="transmembrane region" description="Helical" evidence="1">
    <location>
        <begin position="6"/>
        <end position="28"/>
    </location>
</feature>
<protein>
    <recommendedName>
        <fullName evidence="4">Transmembrane protein</fullName>
    </recommendedName>
</protein>
<dbReference type="AlphaFoldDB" id="A0A2A9MGW5"/>
<evidence type="ECO:0008006" key="4">
    <source>
        <dbReference type="Google" id="ProtNLM"/>
    </source>
</evidence>
<organism evidence="2 3">
    <name type="scientific">Besnoitia besnoiti</name>
    <name type="common">Apicomplexan protozoan</name>
    <dbReference type="NCBI Taxonomy" id="94643"/>
    <lineage>
        <taxon>Eukaryota</taxon>
        <taxon>Sar</taxon>
        <taxon>Alveolata</taxon>
        <taxon>Apicomplexa</taxon>
        <taxon>Conoidasida</taxon>
        <taxon>Coccidia</taxon>
        <taxon>Eucoccidiorida</taxon>
        <taxon>Eimeriorina</taxon>
        <taxon>Sarcocystidae</taxon>
        <taxon>Besnoitia</taxon>
    </lineage>
</organism>
<evidence type="ECO:0000313" key="3">
    <source>
        <dbReference type="Proteomes" id="UP000224006"/>
    </source>
</evidence>
<keyword evidence="3" id="KW-1185">Reference proteome</keyword>
<comment type="caution">
    <text evidence="2">The sequence shown here is derived from an EMBL/GenBank/DDBJ whole genome shotgun (WGS) entry which is preliminary data.</text>
</comment>
<keyword evidence="1" id="KW-0812">Transmembrane</keyword>